<feature type="chain" id="PRO_5021204470" description="Periplasmic heavy metal sensor" evidence="2">
    <location>
        <begin position="25"/>
        <end position="176"/>
    </location>
</feature>
<evidence type="ECO:0000313" key="3">
    <source>
        <dbReference type="EMBL" id="TGE24029.1"/>
    </source>
</evidence>
<dbReference type="RefSeq" id="WP_135461199.1">
    <property type="nucleotide sequence ID" value="NZ_SRLC01000001.1"/>
</dbReference>
<dbReference type="AlphaFoldDB" id="A0A4Z0Q3G8"/>
<keyword evidence="4" id="KW-1185">Reference proteome</keyword>
<evidence type="ECO:0008006" key="5">
    <source>
        <dbReference type="Google" id="ProtNLM"/>
    </source>
</evidence>
<name>A0A4Z0Q3G8_9BACT</name>
<dbReference type="OrthoDB" id="883917at2"/>
<keyword evidence="2" id="KW-0732">Signal</keyword>
<evidence type="ECO:0000256" key="1">
    <source>
        <dbReference type="SAM" id="MobiDB-lite"/>
    </source>
</evidence>
<dbReference type="EMBL" id="SRLC01000001">
    <property type="protein sequence ID" value="TGE24029.1"/>
    <property type="molecule type" value="Genomic_DNA"/>
</dbReference>
<feature type="compositionally biased region" description="Low complexity" evidence="1">
    <location>
        <begin position="36"/>
        <end position="61"/>
    </location>
</feature>
<feature type="region of interest" description="Disordered" evidence="1">
    <location>
        <begin position="25"/>
        <end position="66"/>
    </location>
</feature>
<feature type="signal peptide" evidence="2">
    <location>
        <begin position="1"/>
        <end position="24"/>
    </location>
</feature>
<organism evidence="3 4">
    <name type="scientific">Hymenobacter aquaticus</name>
    <dbReference type="NCBI Taxonomy" id="1867101"/>
    <lineage>
        <taxon>Bacteria</taxon>
        <taxon>Pseudomonadati</taxon>
        <taxon>Bacteroidota</taxon>
        <taxon>Cytophagia</taxon>
        <taxon>Cytophagales</taxon>
        <taxon>Hymenobacteraceae</taxon>
        <taxon>Hymenobacter</taxon>
    </lineage>
</organism>
<reference evidence="3 4" key="1">
    <citation type="submission" date="2019-04" db="EMBL/GenBank/DDBJ databases">
        <authorList>
            <person name="Feng G."/>
            <person name="Zhang J."/>
            <person name="Zhu H."/>
        </authorList>
    </citation>
    <scope>NUCLEOTIDE SEQUENCE [LARGE SCALE GENOMIC DNA]</scope>
    <source>
        <strain evidence="3 4">JCM 31653</strain>
    </source>
</reference>
<sequence length="176" mass="18759">MFPTTMMKKSLLAAALFLPAALHAQTGPAKSKTKTEVAGTTVKTKAKTPAPAPGKPAAAKPVPTPSAEKVDAKATALTDNMRQALNLTPAQTEKVRQINLTSVRNVETARLQYRGDVRKLNAVVDDIGQSRLAMLKDVLAPDQFAKYQRKREEKMGVPTATGSQGNGVPGLPSRDE</sequence>
<evidence type="ECO:0000256" key="2">
    <source>
        <dbReference type="SAM" id="SignalP"/>
    </source>
</evidence>
<accession>A0A4Z0Q3G8</accession>
<protein>
    <recommendedName>
        <fullName evidence="5">Periplasmic heavy metal sensor</fullName>
    </recommendedName>
</protein>
<feature type="region of interest" description="Disordered" evidence="1">
    <location>
        <begin position="149"/>
        <end position="176"/>
    </location>
</feature>
<evidence type="ECO:0000313" key="4">
    <source>
        <dbReference type="Proteomes" id="UP000297549"/>
    </source>
</evidence>
<proteinExistence type="predicted"/>
<dbReference type="Proteomes" id="UP000297549">
    <property type="component" value="Unassembled WGS sequence"/>
</dbReference>
<comment type="caution">
    <text evidence="3">The sequence shown here is derived from an EMBL/GenBank/DDBJ whole genome shotgun (WGS) entry which is preliminary data.</text>
</comment>
<gene>
    <name evidence="3" type="ORF">E5K00_02100</name>
</gene>